<dbReference type="EMBL" id="CP019352">
    <property type="protein sequence ID" value="APX98933.1"/>
    <property type="molecule type" value="Genomic_DNA"/>
</dbReference>
<dbReference type="Pfam" id="PF08570">
    <property type="entry name" value="DUF1761"/>
    <property type="match status" value="1"/>
</dbReference>
<name>A0AAC9LIZ5_9FLAO</name>
<proteinExistence type="predicted"/>
<organism evidence="2 3">
    <name type="scientific">Lacinutrix venerupis</name>
    <dbReference type="NCBI Taxonomy" id="1486034"/>
    <lineage>
        <taxon>Bacteria</taxon>
        <taxon>Pseudomonadati</taxon>
        <taxon>Bacteroidota</taxon>
        <taxon>Flavobacteriia</taxon>
        <taxon>Flavobacteriales</taxon>
        <taxon>Flavobacteriaceae</taxon>
        <taxon>Lacinutrix</taxon>
    </lineage>
</organism>
<feature type="transmembrane region" description="Helical" evidence="1">
    <location>
        <begin position="45"/>
        <end position="66"/>
    </location>
</feature>
<feature type="transmembrane region" description="Helical" evidence="1">
    <location>
        <begin position="108"/>
        <end position="129"/>
    </location>
</feature>
<keyword evidence="1" id="KW-0812">Transmembrane</keyword>
<keyword evidence="1" id="KW-0472">Membrane</keyword>
<reference evidence="2 3" key="1">
    <citation type="submission" date="2017-01" db="EMBL/GenBank/DDBJ databases">
        <title>Complete genome of Lacinutrix venerupis DOK2-8 isolated from seawater in Dokdo.</title>
        <authorList>
            <person name="Chi W.-J."/>
            <person name="Kim J.H."/>
        </authorList>
    </citation>
    <scope>NUCLEOTIDE SEQUENCE [LARGE SCALE GENOMIC DNA]</scope>
    <source>
        <strain evidence="2 3">DOK2-8</strain>
    </source>
</reference>
<keyword evidence="1" id="KW-1133">Transmembrane helix</keyword>
<evidence type="ECO:0000313" key="2">
    <source>
        <dbReference type="EMBL" id="APX98933.1"/>
    </source>
</evidence>
<dbReference type="KEGG" id="lvn:BWR22_00965"/>
<dbReference type="AlphaFoldDB" id="A0AAC9LIZ5"/>
<keyword evidence="3" id="KW-1185">Reference proteome</keyword>
<dbReference type="RefSeq" id="WP_076731578.1">
    <property type="nucleotide sequence ID" value="NZ_CP019352.1"/>
</dbReference>
<dbReference type="Proteomes" id="UP000187506">
    <property type="component" value="Chromosome"/>
</dbReference>
<dbReference type="InterPro" id="IPR013879">
    <property type="entry name" value="DUF1761"/>
</dbReference>
<feature type="transmembrane region" description="Helical" evidence="1">
    <location>
        <begin position="136"/>
        <end position="155"/>
    </location>
</feature>
<evidence type="ECO:0000256" key="1">
    <source>
        <dbReference type="SAM" id="Phobius"/>
    </source>
</evidence>
<feature type="transmembrane region" description="Helical" evidence="1">
    <location>
        <begin position="6"/>
        <end position="24"/>
    </location>
</feature>
<evidence type="ECO:0000313" key="3">
    <source>
        <dbReference type="Proteomes" id="UP000187506"/>
    </source>
</evidence>
<evidence type="ECO:0008006" key="4">
    <source>
        <dbReference type="Google" id="ProtNLM"/>
    </source>
</evidence>
<accession>A0AAC9LIZ5</accession>
<sequence>MEFNFLAILVAAIAPILIGFLWYNPKTFGNSWMREAEMTPDKMKSGNMAVIFVLTLLLSFVLAFFLQQLTTHQMGAYSLAQGELGETANYKAFMEEYKNEFRTFKHGALHGILAGVFLFFPVIAINGMFERKSWKYIFINSGYWIVSLAVMGAIVCGWI</sequence>
<protein>
    <recommendedName>
        <fullName evidence="4">DUF1761 domain-containing protein</fullName>
    </recommendedName>
</protein>
<gene>
    <name evidence="2" type="ORF">BWR22_00965</name>
</gene>